<dbReference type="EMBL" id="JAUSZV010000005">
    <property type="protein sequence ID" value="MDQ0909362.1"/>
    <property type="molecule type" value="Genomic_DNA"/>
</dbReference>
<comment type="caution">
    <text evidence="1">The sequence shown here is derived from an EMBL/GenBank/DDBJ whole genome shotgun (WGS) entry which is preliminary data.</text>
</comment>
<protein>
    <submittedName>
        <fullName evidence="1">Uncharacterized protein</fullName>
    </submittedName>
</protein>
<gene>
    <name evidence="1" type="ORF">QFZ22_005347</name>
</gene>
<evidence type="ECO:0000313" key="2">
    <source>
        <dbReference type="Proteomes" id="UP001234216"/>
    </source>
</evidence>
<sequence length="70" mass="7747">MGFAPSIARTFMDRLKQAAAANREAAAVQRAHGREDVARRWEARADELESGEVTDCTDAVSSLISWALRR</sequence>
<accession>A0AAW8FGU2</accession>
<dbReference type="AlphaFoldDB" id="A0AAW8FGU2"/>
<name>A0AAW8FGU2_9ACTN</name>
<evidence type="ECO:0000313" key="1">
    <source>
        <dbReference type="EMBL" id="MDQ0909362.1"/>
    </source>
</evidence>
<dbReference type="Proteomes" id="UP001234216">
    <property type="component" value="Unassembled WGS sequence"/>
</dbReference>
<proteinExistence type="predicted"/>
<organism evidence="1 2">
    <name type="scientific">Streptomyces canus</name>
    <dbReference type="NCBI Taxonomy" id="58343"/>
    <lineage>
        <taxon>Bacteria</taxon>
        <taxon>Bacillati</taxon>
        <taxon>Actinomycetota</taxon>
        <taxon>Actinomycetes</taxon>
        <taxon>Kitasatosporales</taxon>
        <taxon>Streptomycetaceae</taxon>
        <taxon>Streptomyces</taxon>
        <taxon>Streptomyces aurantiacus group</taxon>
    </lineage>
</organism>
<reference evidence="1" key="1">
    <citation type="submission" date="2023-07" db="EMBL/GenBank/DDBJ databases">
        <title>Comparative genomics of wheat-associated soil bacteria to identify genetic determinants of phenazine resistance.</title>
        <authorList>
            <person name="Mouncey N."/>
        </authorList>
    </citation>
    <scope>NUCLEOTIDE SEQUENCE</scope>
    <source>
        <strain evidence="1">V4I22</strain>
    </source>
</reference>